<proteinExistence type="predicted"/>
<dbReference type="OrthoDB" id="7858913at2"/>
<protein>
    <submittedName>
        <fullName evidence="2">LicD family protein</fullName>
    </submittedName>
</protein>
<accession>A0A2T6BMH0</accession>
<dbReference type="GO" id="GO:0009100">
    <property type="term" value="P:glycoprotein metabolic process"/>
    <property type="evidence" value="ECO:0007669"/>
    <property type="project" value="UniProtKB-ARBA"/>
</dbReference>
<feature type="domain" description="LicD/FKTN/FKRP nucleotidyltransferase" evidence="1">
    <location>
        <begin position="137"/>
        <end position="164"/>
    </location>
</feature>
<organism evidence="2 3">
    <name type="scientific">Litoreibacter ponti</name>
    <dbReference type="NCBI Taxonomy" id="1510457"/>
    <lineage>
        <taxon>Bacteria</taxon>
        <taxon>Pseudomonadati</taxon>
        <taxon>Pseudomonadota</taxon>
        <taxon>Alphaproteobacteria</taxon>
        <taxon>Rhodobacterales</taxon>
        <taxon>Roseobacteraceae</taxon>
        <taxon>Litoreibacter</taxon>
    </lineage>
</organism>
<gene>
    <name evidence="2" type="ORF">C8N43_1917</name>
</gene>
<dbReference type="AlphaFoldDB" id="A0A2T6BMH0"/>
<dbReference type="Proteomes" id="UP000243978">
    <property type="component" value="Unassembled WGS sequence"/>
</dbReference>
<reference evidence="2 3" key="1">
    <citation type="submission" date="2018-04" db="EMBL/GenBank/DDBJ databases">
        <title>Genomic Encyclopedia of Archaeal and Bacterial Type Strains, Phase II (KMG-II): from individual species to whole genera.</title>
        <authorList>
            <person name="Goeker M."/>
        </authorList>
    </citation>
    <scope>NUCLEOTIDE SEQUENCE [LARGE SCALE GENOMIC DNA]</scope>
    <source>
        <strain evidence="2 3">DSM 100977</strain>
    </source>
</reference>
<evidence type="ECO:0000313" key="3">
    <source>
        <dbReference type="Proteomes" id="UP000243978"/>
    </source>
</evidence>
<name>A0A2T6BMH0_9RHOB</name>
<dbReference type="EMBL" id="QBKS01000001">
    <property type="protein sequence ID" value="PTX57251.1"/>
    <property type="molecule type" value="Genomic_DNA"/>
</dbReference>
<dbReference type="InterPro" id="IPR007074">
    <property type="entry name" value="LicD/FKTN/FKRP_NTP_transf"/>
</dbReference>
<dbReference type="PANTHER" id="PTHR43404:SF1">
    <property type="entry name" value="MNN4P"/>
    <property type="match status" value="1"/>
</dbReference>
<comment type="caution">
    <text evidence="2">The sequence shown here is derived from an EMBL/GenBank/DDBJ whole genome shotgun (WGS) entry which is preliminary data.</text>
</comment>
<evidence type="ECO:0000259" key="1">
    <source>
        <dbReference type="Pfam" id="PF04991"/>
    </source>
</evidence>
<dbReference type="Pfam" id="PF04991">
    <property type="entry name" value="LicD"/>
    <property type="match status" value="1"/>
</dbReference>
<dbReference type="PANTHER" id="PTHR43404">
    <property type="entry name" value="LIPOPOLYSACCHARIDE CHOLINEPHOSPHOTRANSFERASE LICD"/>
    <property type="match status" value="1"/>
</dbReference>
<evidence type="ECO:0000313" key="2">
    <source>
        <dbReference type="EMBL" id="PTX57251.1"/>
    </source>
</evidence>
<dbReference type="RefSeq" id="WP_107845368.1">
    <property type="nucleotide sequence ID" value="NZ_QBKS01000001.1"/>
</dbReference>
<keyword evidence="3" id="KW-1185">Reference proteome</keyword>
<dbReference type="InterPro" id="IPR052942">
    <property type="entry name" value="LPS_cholinephosphotransferase"/>
</dbReference>
<sequence>MSTIETLQKLRDDSFRALRGEPVTLRPRQVVRRMDKMPPRLRKTNTFREAYVVNAALGRCRPAAANRHMAMLRDAHLKADTLYEYASFEAMLKEHLDGLEFGKHGFRERSLDDTDPKAVYASIQELIAVLRDLGYECFANSGTLLGLVRDGKLIPYDDDIDLAVLLKSTRDGAAASEFIALKQALCDRGLDCHMIKSGNPIIKLPSIDGFEVDLFPAYGAYSRYSIFPYARRTLHYGDVWPLQTCAVSGLPLPANPEVLLAENYGEDWRVPNQRFSFPWGPQKEKFSILMKEFSNGQ</sequence>